<dbReference type="EMBL" id="GBRH01250057">
    <property type="protein sequence ID" value="JAD47838.1"/>
    <property type="molecule type" value="Transcribed_RNA"/>
</dbReference>
<reference evidence="1" key="1">
    <citation type="submission" date="2014-09" db="EMBL/GenBank/DDBJ databases">
        <authorList>
            <person name="Magalhaes I.L.F."/>
            <person name="Oliveira U."/>
            <person name="Santos F.R."/>
            <person name="Vidigal T.H.D.A."/>
            <person name="Brescovit A.D."/>
            <person name="Santos A.J."/>
        </authorList>
    </citation>
    <scope>NUCLEOTIDE SEQUENCE</scope>
    <source>
        <tissue evidence="1">Shoot tissue taken approximately 20 cm above the soil surface</tissue>
    </source>
</reference>
<proteinExistence type="predicted"/>
<sequence>MGCHSRTWKLTIYALLEEVQMRKLGLLGEIWSLWLQDLG</sequence>
<dbReference type="AlphaFoldDB" id="A0A0A9SDB4"/>
<accession>A0A0A9SDB4</accession>
<name>A0A0A9SDB4_ARUDO</name>
<reference evidence="1" key="2">
    <citation type="journal article" date="2015" name="Data Brief">
        <title>Shoot transcriptome of the giant reed, Arundo donax.</title>
        <authorList>
            <person name="Barrero R.A."/>
            <person name="Guerrero F.D."/>
            <person name="Moolhuijzen P."/>
            <person name="Goolsby J.A."/>
            <person name="Tidwell J."/>
            <person name="Bellgard S.E."/>
            <person name="Bellgard M.I."/>
        </authorList>
    </citation>
    <scope>NUCLEOTIDE SEQUENCE</scope>
    <source>
        <tissue evidence="1">Shoot tissue taken approximately 20 cm above the soil surface</tissue>
    </source>
</reference>
<organism evidence="1">
    <name type="scientific">Arundo donax</name>
    <name type="common">Giant reed</name>
    <name type="synonym">Donax arundinaceus</name>
    <dbReference type="NCBI Taxonomy" id="35708"/>
    <lineage>
        <taxon>Eukaryota</taxon>
        <taxon>Viridiplantae</taxon>
        <taxon>Streptophyta</taxon>
        <taxon>Embryophyta</taxon>
        <taxon>Tracheophyta</taxon>
        <taxon>Spermatophyta</taxon>
        <taxon>Magnoliopsida</taxon>
        <taxon>Liliopsida</taxon>
        <taxon>Poales</taxon>
        <taxon>Poaceae</taxon>
        <taxon>PACMAD clade</taxon>
        <taxon>Arundinoideae</taxon>
        <taxon>Arundineae</taxon>
        <taxon>Arundo</taxon>
    </lineage>
</organism>
<protein>
    <submittedName>
        <fullName evidence="1">Uncharacterized protein</fullName>
    </submittedName>
</protein>
<evidence type="ECO:0000313" key="1">
    <source>
        <dbReference type="EMBL" id="JAD47838.1"/>
    </source>
</evidence>